<keyword evidence="1" id="KW-1133">Transmembrane helix</keyword>
<accession>A0A9P9DJH0</accession>
<organism evidence="2 3">
    <name type="scientific">Dactylonectria macrodidyma</name>
    <dbReference type="NCBI Taxonomy" id="307937"/>
    <lineage>
        <taxon>Eukaryota</taxon>
        <taxon>Fungi</taxon>
        <taxon>Dikarya</taxon>
        <taxon>Ascomycota</taxon>
        <taxon>Pezizomycotina</taxon>
        <taxon>Sordariomycetes</taxon>
        <taxon>Hypocreomycetidae</taxon>
        <taxon>Hypocreales</taxon>
        <taxon>Nectriaceae</taxon>
        <taxon>Dactylonectria</taxon>
    </lineage>
</organism>
<comment type="caution">
    <text evidence="2">The sequence shown here is derived from an EMBL/GenBank/DDBJ whole genome shotgun (WGS) entry which is preliminary data.</text>
</comment>
<name>A0A9P9DJH0_9HYPO</name>
<gene>
    <name evidence="2" type="ORF">EDB81DRAFT_766663</name>
</gene>
<evidence type="ECO:0000313" key="2">
    <source>
        <dbReference type="EMBL" id="KAH7120610.1"/>
    </source>
</evidence>
<feature type="transmembrane region" description="Helical" evidence="1">
    <location>
        <begin position="13"/>
        <end position="32"/>
    </location>
</feature>
<dbReference type="OrthoDB" id="529273at2759"/>
<reference evidence="2" key="1">
    <citation type="journal article" date="2021" name="Nat. Commun.">
        <title>Genetic determinants of endophytism in the Arabidopsis root mycobiome.</title>
        <authorList>
            <person name="Mesny F."/>
            <person name="Miyauchi S."/>
            <person name="Thiergart T."/>
            <person name="Pickel B."/>
            <person name="Atanasova L."/>
            <person name="Karlsson M."/>
            <person name="Huettel B."/>
            <person name="Barry K.W."/>
            <person name="Haridas S."/>
            <person name="Chen C."/>
            <person name="Bauer D."/>
            <person name="Andreopoulos W."/>
            <person name="Pangilinan J."/>
            <person name="LaButti K."/>
            <person name="Riley R."/>
            <person name="Lipzen A."/>
            <person name="Clum A."/>
            <person name="Drula E."/>
            <person name="Henrissat B."/>
            <person name="Kohler A."/>
            <person name="Grigoriev I.V."/>
            <person name="Martin F.M."/>
            <person name="Hacquard S."/>
        </authorList>
    </citation>
    <scope>NUCLEOTIDE SEQUENCE</scope>
    <source>
        <strain evidence="2">MPI-CAGE-AT-0147</strain>
    </source>
</reference>
<evidence type="ECO:0000256" key="1">
    <source>
        <dbReference type="SAM" id="Phobius"/>
    </source>
</evidence>
<evidence type="ECO:0000313" key="3">
    <source>
        <dbReference type="Proteomes" id="UP000738349"/>
    </source>
</evidence>
<feature type="transmembrane region" description="Helical" evidence="1">
    <location>
        <begin position="450"/>
        <end position="472"/>
    </location>
</feature>
<keyword evidence="1" id="KW-0472">Membrane</keyword>
<protein>
    <submittedName>
        <fullName evidence="2">Uncharacterized protein</fullName>
    </submittedName>
</protein>
<feature type="transmembrane region" description="Helical" evidence="1">
    <location>
        <begin position="52"/>
        <end position="72"/>
    </location>
</feature>
<keyword evidence="3" id="KW-1185">Reference proteome</keyword>
<keyword evidence="1" id="KW-0812">Transmembrane</keyword>
<dbReference type="Proteomes" id="UP000738349">
    <property type="component" value="Unassembled WGS sequence"/>
</dbReference>
<sequence>MASSPFESTWIRAHVPAITIINLVIALLLFVARDWRTQGQLLTYALKYQSTISFVVQLISAVLSASNMYSLFLSINLTQRLRLTRKWIPFDSFIFWTAFTSDTFNSTSLAPVTTDQPCGFKTLGASFSSSSRGVWDSQFEFKEELAWNCMQNCRSEWREESLFTNCPVSHLNGFLLRAAEVSAANSQPMPKFDASGYTYTGRSYGAGSGVGTAPGIKVHELHDALSTKNSSSNLFFKNDVPQTRGNQTIYHIEGYLPSSFNGSETEKCPVTSGMSPFENMTAWSALHKPHTGTNILPIAAGTKKYNVFNQTQCEIRFQPRHMLVKVNVTNHSFTVDLMNENTQNIHSEPSGNHTAAVVRTLNLLSRMTSHLYVSEVGEVLLSSLEGRKALSNATKLTKSLVLESSEKVFTNLIDNILSAYRLSQIYLANNTNVIAVSGARCIAVRLGSDLYIAICLTVNALVAAYVCVNFLMHNSWDALPAWDARTVQDFIRSSHVTYQEVNKSKTWFKGGLKRRSTFAQVLSLLQGGDDPMAPKLFNGLMATPSKNDTFRRQQPRFPPTVAF</sequence>
<proteinExistence type="predicted"/>
<dbReference type="EMBL" id="JAGMUV010000025">
    <property type="protein sequence ID" value="KAH7120610.1"/>
    <property type="molecule type" value="Genomic_DNA"/>
</dbReference>
<dbReference type="AlphaFoldDB" id="A0A9P9DJH0"/>